<dbReference type="NCBIfam" id="TIGR00632">
    <property type="entry name" value="vsr"/>
    <property type="match status" value="1"/>
</dbReference>
<dbReference type="Gene3D" id="3.40.960.10">
    <property type="entry name" value="VSR Endonuclease"/>
    <property type="match status" value="1"/>
</dbReference>
<evidence type="ECO:0000256" key="3">
    <source>
        <dbReference type="ARBA" id="ARBA00022763"/>
    </source>
</evidence>
<evidence type="ECO:0000256" key="6">
    <source>
        <dbReference type="ARBA" id="ARBA00029466"/>
    </source>
</evidence>
<evidence type="ECO:0000256" key="2">
    <source>
        <dbReference type="ARBA" id="ARBA00022759"/>
    </source>
</evidence>
<keyword evidence="8" id="KW-1185">Reference proteome</keyword>
<keyword evidence="2 7" id="KW-0255">Endonuclease</keyword>
<dbReference type="Pfam" id="PF03852">
    <property type="entry name" value="Vsr"/>
    <property type="match status" value="1"/>
</dbReference>
<dbReference type="CDD" id="cd00221">
    <property type="entry name" value="Vsr"/>
    <property type="match status" value="1"/>
</dbReference>
<comment type="caution">
    <text evidence="7">The sequence shown here is derived from an EMBL/GenBank/DDBJ whole genome shotgun (WGS) entry which is preliminary data.</text>
</comment>
<organism evidence="7 8">
    <name type="scientific">Deinobacterium chartae</name>
    <dbReference type="NCBI Taxonomy" id="521158"/>
    <lineage>
        <taxon>Bacteria</taxon>
        <taxon>Thermotogati</taxon>
        <taxon>Deinococcota</taxon>
        <taxon>Deinococci</taxon>
        <taxon>Deinococcales</taxon>
        <taxon>Deinococcaceae</taxon>
        <taxon>Deinobacterium</taxon>
    </lineage>
</organism>
<protein>
    <submittedName>
        <fullName evidence="7">DNA mismatch endonuclease (Patch repair protein)</fullName>
        <ecNumber evidence="7">3.1.-.-</ecNumber>
    </submittedName>
</protein>
<evidence type="ECO:0000313" key="7">
    <source>
        <dbReference type="EMBL" id="MBB6099403.1"/>
    </source>
</evidence>
<gene>
    <name evidence="7" type="ORF">HNR42_002844</name>
</gene>
<dbReference type="InterPro" id="IPR011335">
    <property type="entry name" value="Restrct_endonuc-II-like"/>
</dbReference>
<evidence type="ECO:0000256" key="5">
    <source>
        <dbReference type="ARBA" id="ARBA00023204"/>
    </source>
</evidence>
<comment type="similarity">
    <text evidence="6">Belongs to the Vsr family.</text>
</comment>
<evidence type="ECO:0000256" key="1">
    <source>
        <dbReference type="ARBA" id="ARBA00022722"/>
    </source>
</evidence>
<keyword evidence="1" id="KW-0540">Nuclease</keyword>
<evidence type="ECO:0000313" key="8">
    <source>
        <dbReference type="Proteomes" id="UP000569951"/>
    </source>
</evidence>
<proteinExistence type="inferred from homology"/>
<dbReference type="RefSeq" id="WP_183988158.1">
    <property type="nucleotide sequence ID" value="NZ_JACHHG010000011.1"/>
</dbReference>
<dbReference type="Proteomes" id="UP000569951">
    <property type="component" value="Unassembled WGS sequence"/>
</dbReference>
<keyword evidence="3" id="KW-0227">DNA damage</keyword>
<dbReference type="GO" id="GO:0016787">
    <property type="term" value="F:hydrolase activity"/>
    <property type="evidence" value="ECO:0007669"/>
    <property type="project" value="UniProtKB-KW"/>
</dbReference>
<dbReference type="SUPFAM" id="SSF52980">
    <property type="entry name" value="Restriction endonuclease-like"/>
    <property type="match status" value="1"/>
</dbReference>
<sequence>MKPSSPEASRRLSKVRQKGTSAEVELRRALHRLGLRYRLHVPLIVRPRRVADIVFPTARVAVFVDGCFWHGCPLHATWPKNNAEFWRFKIEANRARDADTDARLLALGWHVIRVWEHEAVAEAAARIKHEVSQRLGTARPGPNEHHHHL</sequence>
<name>A0A841I2A9_9DEIO</name>
<reference evidence="7 8" key="1">
    <citation type="submission" date="2020-08" db="EMBL/GenBank/DDBJ databases">
        <title>Genomic Encyclopedia of Type Strains, Phase IV (KMG-IV): sequencing the most valuable type-strain genomes for metagenomic binning, comparative biology and taxonomic classification.</title>
        <authorList>
            <person name="Goeker M."/>
        </authorList>
    </citation>
    <scope>NUCLEOTIDE SEQUENCE [LARGE SCALE GENOMIC DNA]</scope>
    <source>
        <strain evidence="7 8">DSM 21458</strain>
    </source>
</reference>
<keyword evidence="4 7" id="KW-0378">Hydrolase</keyword>
<dbReference type="EMBL" id="JACHHG010000011">
    <property type="protein sequence ID" value="MBB6099403.1"/>
    <property type="molecule type" value="Genomic_DNA"/>
</dbReference>
<accession>A0A841I2A9</accession>
<dbReference type="InterPro" id="IPR004603">
    <property type="entry name" value="DNA_mismatch_endonuc_vsr"/>
</dbReference>
<dbReference type="GO" id="GO:0006298">
    <property type="term" value="P:mismatch repair"/>
    <property type="evidence" value="ECO:0007669"/>
    <property type="project" value="InterPro"/>
</dbReference>
<evidence type="ECO:0000256" key="4">
    <source>
        <dbReference type="ARBA" id="ARBA00022801"/>
    </source>
</evidence>
<dbReference type="EC" id="3.1.-.-" evidence="7"/>
<dbReference type="AlphaFoldDB" id="A0A841I2A9"/>
<dbReference type="GO" id="GO:0004519">
    <property type="term" value="F:endonuclease activity"/>
    <property type="evidence" value="ECO:0007669"/>
    <property type="project" value="UniProtKB-KW"/>
</dbReference>
<keyword evidence="5" id="KW-0234">DNA repair</keyword>